<evidence type="ECO:0000256" key="1">
    <source>
        <dbReference type="ARBA" id="ARBA00001924"/>
    </source>
</evidence>
<dbReference type="EMBL" id="CP053085">
    <property type="protein sequence ID" value="QJR38276.1"/>
    <property type="molecule type" value="Genomic_DNA"/>
</dbReference>
<name>A0A6M4IXE3_9BACT</name>
<dbReference type="KEGG" id="ggr:HKW67_16815"/>
<dbReference type="GO" id="GO:0043546">
    <property type="term" value="F:molybdopterin cofactor binding"/>
    <property type="evidence" value="ECO:0007669"/>
    <property type="project" value="TreeGrafter"/>
</dbReference>
<proteinExistence type="predicted"/>
<feature type="domain" description="Moybdenum cofactor oxidoreductase dimerisation" evidence="6">
    <location>
        <begin position="244"/>
        <end position="353"/>
    </location>
</feature>
<dbReference type="PANTHER" id="PTHR19372:SF7">
    <property type="entry name" value="SULFITE OXIDASE, MITOCHONDRIAL"/>
    <property type="match status" value="1"/>
</dbReference>
<dbReference type="AlphaFoldDB" id="A0A6M4IXE3"/>
<accession>A0A6M4IXE3</accession>
<dbReference type="GO" id="GO:0030151">
    <property type="term" value="F:molybdenum ion binding"/>
    <property type="evidence" value="ECO:0007669"/>
    <property type="project" value="InterPro"/>
</dbReference>
<protein>
    <submittedName>
        <fullName evidence="7">Sulfite oxidase</fullName>
    </submittedName>
</protein>
<dbReference type="InterPro" id="IPR008335">
    <property type="entry name" value="Mopterin_OxRdtase_euk"/>
</dbReference>
<dbReference type="Pfam" id="PF00174">
    <property type="entry name" value="Oxidored_molyb"/>
    <property type="match status" value="1"/>
</dbReference>
<dbReference type="PRINTS" id="PR00407">
    <property type="entry name" value="EUMOPTERIN"/>
</dbReference>
<evidence type="ECO:0000313" key="8">
    <source>
        <dbReference type="Proteomes" id="UP000500938"/>
    </source>
</evidence>
<evidence type="ECO:0000256" key="4">
    <source>
        <dbReference type="ARBA" id="ARBA00023002"/>
    </source>
</evidence>
<organism evidence="7 8">
    <name type="scientific">Gemmatimonas groenlandica</name>
    <dbReference type="NCBI Taxonomy" id="2732249"/>
    <lineage>
        <taxon>Bacteria</taxon>
        <taxon>Pseudomonadati</taxon>
        <taxon>Gemmatimonadota</taxon>
        <taxon>Gemmatimonadia</taxon>
        <taxon>Gemmatimonadales</taxon>
        <taxon>Gemmatimonadaceae</taxon>
        <taxon>Gemmatimonas</taxon>
    </lineage>
</organism>
<dbReference type="GO" id="GO:0020037">
    <property type="term" value="F:heme binding"/>
    <property type="evidence" value="ECO:0007669"/>
    <property type="project" value="TreeGrafter"/>
</dbReference>
<dbReference type="GO" id="GO:0006790">
    <property type="term" value="P:sulfur compound metabolic process"/>
    <property type="evidence" value="ECO:0007669"/>
    <property type="project" value="TreeGrafter"/>
</dbReference>
<dbReference type="InterPro" id="IPR005066">
    <property type="entry name" value="MoCF_OxRdtse_dimer"/>
</dbReference>
<keyword evidence="2" id="KW-0500">Molybdenum</keyword>
<dbReference type="Gene3D" id="2.60.40.650">
    <property type="match status" value="1"/>
</dbReference>
<dbReference type="CDD" id="cd02110">
    <property type="entry name" value="SO_family_Moco_dimer"/>
    <property type="match status" value="1"/>
</dbReference>
<dbReference type="InterPro" id="IPR014756">
    <property type="entry name" value="Ig_E-set"/>
</dbReference>
<reference evidence="7 8" key="1">
    <citation type="submission" date="2020-05" db="EMBL/GenBank/DDBJ databases">
        <title>Complete genome sequence of Gemmatimonas greenlandica TET16.</title>
        <authorList>
            <person name="Zeng Y."/>
        </authorList>
    </citation>
    <scope>NUCLEOTIDE SEQUENCE [LARGE SCALE GENOMIC DNA]</scope>
    <source>
        <strain evidence="7 8">TET16</strain>
    </source>
</reference>
<dbReference type="Proteomes" id="UP000500938">
    <property type="component" value="Chromosome"/>
</dbReference>
<dbReference type="InterPro" id="IPR036374">
    <property type="entry name" value="OxRdtase_Mopterin-bd_sf"/>
</dbReference>
<sequence length="359" mass="38452">MPSASIESPSPAVHDEAALDVVRAEPLCAETPTRLLAAPITPAASVYVRSNFALPPLDAAHVIDIGGAVRAPFTVSLPELAALPRRHVTVTIECAGNGRLGMDPLPTGEPWRYGAVSTTTWSGVSLRTLLERAGLAPDVVEILGIGADAGPRDDADGDVRFARSLPIADAMHPDTIVATHMAGEPLSYDHGAPVRLIVPGWYGMASVKWLARLEAITTPFTGYFQQQRYVYEVEDTVEPVRRARVKSMITSPVDGGRCDREVLVQGWAWSGAGAIARVELAVNEAPIWIEAALGTPVSAYAWTPFEAELVLPDAGAATIRSRATDMAGNVQPERIQWNRLGYGNNAIRRIAVDVADEVR</sequence>
<dbReference type="SUPFAM" id="SSF81296">
    <property type="entry name" value="E set domains"/>
    <property type="match status" value="1"/>
</dbReference>
<feature type="domain" description="Oxidoreductase molybdopterin-binding" evidence="5">
    <location>
        <begin position="59"/>
        <end position="223"/>
    </location>
</feature>
<gene>
    <name evidence="7" type="ORF">HKW67_16815</name>
</gene>
<evidence type="ECO:0000259" key="5">
    <source>
        <dbReference type="Pfam" id="PF00174"/>
    </source>
</evidence>
<dbReference type="InterPro" id="IPR000572">
    <property type="entry name" value="OxRdtase_Mopterin-bd_dom"/>
</dbReference>
<dbReference type="SUPFAM" id="SSF56524">
    <property type="entry name" value="Oxidoreductase molybdopterin-binding domain"/>
    <property type="match status" value="1"/>
</dbReference>
<keyword evidence="8" id="KW-1185">Reference proteome</keyword>
<dbReference type="Pfam" id="PF03404">
    <property type="entry name" value="Mo-co_dimer"/>
    <property type="match status" value="1"/>
</dbReference>
<dbReference type="PANTHER" id="PTHR19372">
    <property type="entry name" value="SULFITE REDUCTASE"/>
    <property type="match status" value="1"/>
</dbReference>
<evidence type="ECO:0000313" key="7">
    <source>
        <dbReference type="EMBL" id="QJR38276.1"/>
    </source>
</evidence>
<evidence type="ECO:0000259" key="6">
    <source>
        <dbReference type="Pfam" id="PF03404"/>
    </source>
</evidence>
<evidence type="ECO:0000256" key="2">
    <source>
        <dbReference type="ARBA" id="ARBA00022505"/>
    </source>
</evidence>
<comment type="cofactor">
    <cofactor evidence="1">
        <name>Mo-molybdopterin</name>
        <dbReference type="ChEBI" id="CHEBI:71302"/>
    </cofactor>
</comment>
<keyword evidence="4" id="KW-0560">Oxidoreductase</keyword>
<keyword evidence="3" id="KW-0479">Metal-binding</keyword>
<dbReference type="GO" id="GO:0008482">
    <property type="term" value="F:sulfite oxidase activity"/>
    <property type="evidence" value="ECO:0007669"/>
    <property type="project" value="TreeGrafter"/>
</dbReference>
<dbReference type="Gene3D" id="3.90.420.10">
    <property type="entry name" value="Oxidoreductase, molybdopterin-binding domain"/>
    <property type="match status" value="1"/>
</dbReference>
<evidence type="ECO:0000256" key="3">
    <source>
        <dbReference type="ARBA" id="ARBA00022723"/>
    </source>
</evidence>